<keyword evidence="2" id="KW-1185">Reference proteome</keyword>
<protein>
    <submittedName>
        <fullName evidence="1">Uncharacterized protein</fullName>
    </submittedName>
</protein>
<dbReference type="EMBL" id="NBNE01019328">
    <property type="protein sequence ID" value="OWY91865.1"/>
    <property type="molecule type" value="Genomic_DNA"/>
</dbReference>
<comment type="caution">
    <text evidence="1">The sequence shown here is derived from an EMBL/GenBank/DDBJ whole genome shotgun (WGS) entry which is preliminary data.</text>
</comment>
<proteinExistence type="predicted"/>
<reference evidence="2" key="1">
    <citation type="submission" date="2017-03" db="EMBL/GenBank/DDBJ databases">
        <title>Phytopthora megakarya and P. palmivora, two closely related causual agents of cacao black pod achieved similar genome size and gene model numbers by different mechanisms.</title>
        <authorList>
            <person name="Ali S."/>
            <person name="Shao J."/>
            <person name="Larry D.J."/>
            <person name="Kronmiller B."/>
            <person name="Shen D."/>
            <person name="Strem M.D."/>
            <person name="Melnick R.L."/>
            <person name="Guiltinan M.J."/>
            <person name="Tyler B.M."/>
            <person name="Meinhardt L.W."/>
            <person name="Bailey B.A."/>
        </authorList>
    </citation>
    <scope>NUCLEOTIDE SEQUENCE [LARGE SCALE GENOMIC DNA]</scope>
    <source>
        <strain evidence="2">zdho120</strain>
    </source>
</reference>
<gene>
    <name evidence="1" type="ORF">PHMEG_00039375</name>
</gene>
<dbReference type="AlphaFoldDB" id="A0A225UFQ7"/>
<dbReference type="PANTHER" id="PTHR40866:SF1">
    <property type="entry name" value="BED-TYPE DOMAIN-CONTAINING PROTEIN"/>
    <property type="match status" value="1"/>
</dbReference>
<accession>A0A225UFQ7</accession>
<evidence type="ECO:0000313" key="1">
    <source>
        <dbReference type="EMBL" id="OWY91865.1"/>
    </source>
</evidence>
<organism evidence="1 2">
    <name type="scientific">Phytophthora megakarya</name>
    <dbReference type="NCBI Taxonomy" id="4795"/>
    <lineage>
        <taxon>Eukaryota</taxon>
        <taxon>Sar</taxon>
        <taxon>Stramenopiles</taxon>
        <taxon>Oomycota</taxon>
        <taxon>Peronosporomycetes</taxon>
        <taxon>Peronosporales</taxon>
        <taxon>Peronosporaceae</taxon>
        <taxon>Phytophthora</taxon>
    </lineage>
</organism>
<evidence type="ECO:0000313" key="2">
    <source>
        <dbReference type="Proteomes" id="UP000198211"/>
    </source>
</evidence>
<dbReference type="PANTHER" id="PTHR40866">
    <property type="entry name" value="BED-TYPE DOMAIN-CONTAINING PROTEIN"/>
    <property type="match status" value="1"/>
</dbReference>
<name>A0A225UFQ7_9STRA</name>
<sequence length="109" mass="11984">MLERYVRIHQQIRTVEAVEELVPTGVAYRKLLEHMKKFPSITKKLRCGGIDLADFNANASIVHSPVFEAAAVKVINGSTISKAEAAAVKPFEVAKCGETLKTPLDDYAK</sequence>
<dbReference type="Proteomes" id="UP000198211">
    <property type="component" value="Unassembled WGS sequence"/>
</dbReference>
<dbReference type="OrthoDB" id="96566at2759"/>